<protein>
    <submittedName>
        <fullName evidence="3">Uncharacterized protein</fullName>
    </submittedName>
</protein>
<feature type="compositionally biased region" description="Low complexity" evidence="1">
    <location>
        <begin position="8"/>
        <end position="23"/>
    </location>
</feature>
<feature type="region of interest" description="Disordered" evidence="1">
    <location>
        <begin position="1"/>
        <end position="23"/>
    </location>
</feature>
<comment type="caution">
    <text evidence="3">The sequence shown here is derived from an EMBL/GenBank/DDBJ whole genome shotgun (WGS) entry which is preliminary data.</text>
</comment>
<keyword evidence="2" id="KW-0812">Transmembrane</keyword>
<feature type="transmembrane region" description="Helical" evidence="2">
    <location>
        <begin position="64"/>
        <end position="86"/>
    </location>
</feature>
<evidence type="ECO:0000313" key="4">
    <source>
        <dbReference type="Proteomes" id="UP000316612"/>
    </source>
</evidence>
<keyword evidence="2" id="KW-1133">Transmembrane helix</keyword>
<evidence type="ECO:0000256" key="2">
    <source>
        <dbReference type="SAM" id="Phobius"/>
    </source>
</evidence>
<evidence type="ECO:0000313" key="3">
    <source>
        <dbReference type="EMBL" id="GED04853.1"/>
    </source>
</evidence>
<dbReference type="EMBL" id="BJNY01000002">
    <property type="protein sequence ID" value="GED04853.1"/>
    <property type="molecule type" value="Genomic_DNA"/>
</dbReference>
<keyword evidence="2" id="KW-0472">Membrane</keyword>
<organism evidence="3 4">
    <name type="scientific">Glutamicibacter uratoxydans</name>
    <name type="common">Arthrobacter uratoxydans</name>
    <dbReference type="NCBI Taxonomy" id="43667"/>
    <lineage>
        <taxon>Bacteria</taxon>
        <taxon>Bacillati</taxon>
        <taxon>Actinomycetota</taxon>
        <taxon>Actinomycetes</taxon>
        <taxon>Micrococcales</taxon>
        <taxon>Micrococcaceae</taxon>
        <taxon>Glutamicibacter</taxon>
    </lineage>
</organism>
<evidence type="ECO:0000256" key="1">
    <source>
        <dbReference type="SAM" id="MobiDB-lite"/>
    </source>
</evidence>
<name>A0A4Y4DJW2_GLUUR</name>
<gene>
    <name evidence="3" type="ORF">AUR04nite_03850</name>
</gene>
<accession>A0A4Y4DJW2</accession>
<sequence>MPGTTGPSAGAAWDEDASSSAAGVDATAASSALGEAVEEAGADSPWGCALVAQPESATASKTALALRAFTFVIGISYGFAKLLLIFEPNISEEFINSSTFQNL</sequence>
<dbReference type="AlphaFoldDB" id="A0A4Y4DJW2"/>
<keyword evidence="4" id="KW-1185">Reference proteome</keyword>
<proteinExistence type="predicted"/>
<dbReference type="Proteomes" id="UP000316612">
    <property type="component" value="Unassembled WGS sequence"/>
</dbReference>
<reference evidence="3 4" key="1">
    <citation type="submission" date="2019-06" db="EMBL/GenBank/DDBJ databases">
        <title>Whole genome shotgun sequence of Glutamicibacter uratoxydans NBRC 15515.</title>
        <authorList>
            <person name="Hosoyama A."/>
            <person name="Uohara A."/>
            <person name="Ohji S."/>
            <person name="Ichikawa N."/>
        </authorList>
    </citation>
    <scope>NUCLEOTIDE SEQUENCE [LARGE SCALE GENOMIC DNA]</scope>
    <source>
        <strain evidence="3 4">NBRC 15515</strain>
    </source>
</reference>